<evidence type="ECO:0000313" key="2">
    <source>
        <dbReference type="Proteomes" id="UP001154078"/>
    </source>
</evidence>
<dbReference type="EMBL" id="OV121137">
    <property type="protein sequence ID" value="CAH0559440.1"/>
    <property type="molecule type" value="Genomic_DNA"/>
</dbReference>
<proteinExistence type="predicted"/>
<evidence type="ECO:0000313" key="1">
    <source>
        <dbReference type="EMBL" id="CAH0559440.1"/>
    </source>
</evidence>
<dbReference type="Proteomes" id="UP001154078">
    <property type="component" value="Chromosome 6"/>
</dbReference>
<reference evidence="1" key="1">
    <citation type="submission" date="2021-12" db="EMBL/GenBank/DDBJ databases">
        <authorList>
            <person name="King R."/>
        </authorList>
    </citation>
    <scope>NUCLEOTIDE SEQUENCE</scope>
</reference>
<dbReference type="AlphaFoldDB" id="A0A9P0FJP2"/>
<keyword evidence="2" id="KW-1185">Reference proteome</keyword>
<name>A0A9P0FJP2_BRAAE</name>
<dbReference type="OrthoDB" id="6677240at2759"/>
<accession>A0A9P0FJP2</accession>
<protein>
    <submittedName>
        <fullName evidence="1">Uncharacterized protein</fullName>
    </submittedName>
</protein>
<gene>
    <name evidence="1" type="ORF">MELIAE_LOCUS9527</name>
</gene>
<organism evidence="1 2">
    <name type="scientific">Brassicogethes aeneus</name>
    <name type="common">Rape pollen beetle</name>
    <name type="synonym">Meligethes aeneus</name>
    <dbReference type="NCBI Taxonomy" id="1431903"/>
    <lineage>
        <taxon>Eukaryota</taxon>
        <taxon>Metazoa</taxon>
        <taxon>Ecdysozoa</taxon>
        <taxon>Arthropoda</taxon>
        <taxon>Hexapoda</taxon>
        <taxon>Insecta</taxon>
        <taxon>Pterygota</taxon>
        <taxon>Neoptera</taxon>
        <taxon>Endopterygota</taxon>
        <taxon>Coleoptera</taxon>
        <taxon>Polyphaga</taxon>
        <taxon>Cucujiformia</taxon>
        <taxon>Nitidulidae</taxon>
        <taxon>Meligethinae</taxon>
        <taxon>Brassicogethes</taxon>
    </lineage>
</organism>
<sequence length="166" mass="18465">MYIEEKIMVNSFQLQTLLLWIVGGRACFAFTAYLDGKNSQSDYLYGYKPDVHLQEPILQNEGYFYPDNLPQNMVAGSGALKHQTVVELNPLIAALLLGTSLALPQKSFASNHPGLPPVNPYVALILSNYGRYLPLPKTTRGIYAYAAANSYHNYQPGGTYKVTEEK</sequence>